<dbReference type="PANTHER" id="PTHR38831">
    <property type="entry name" value="TYPE II SECRETION SYSTEM PROTEIN K"/>
    <property type="match status" value="1"/>
</dbReference>
<proteinExistence type="inferred from homology"/>
<comment type="subcellular location">
    <subcellularLocation>
        <location evidence="1">Cell inner membrane</location>
    </subcellularLocation>
</comment>
<dbReference type="KEGG" id="tpx:Turpa_3935"/>
<protein>
    <submittedName>
        <fullName evidence="12">Type II secretion system protein K (GspK)</fullName>
    </submittedName>
</protein>
<evidence type="ECO:0000313" key="12">
    <source>
        <dbReference type="EMBL" id="AFM14569.1"/>
    </source>
</evidence>
<evidence type="ECO:0000256" key="4">
    <source>
        <dbReference type="ARBA" id="ARBA00022475"/>
    </source>
</evidence>
<keyword evidence="6 10" id="KW-0812">Transmembrane</keyword>
<evidence type="ECO:0000256" key="2">
    <source>
        <dbReference type="ARBA" id="ARBA00007246"/>
    </source>
</evidence>
<keyword evidence="8 10" id="KW-1133">Transmembrane helix</keyword>
<dbReference type="Pfam" id="PF21687">
    <property type="entry name" value="T2SSK_1st"/>
    <property type="match status" value="1"/>
</dbReference>
<dbReference type="InterPro" id="IPR049031">
    <property type="entry name" value="T2SSK_SAM-like_1st"/>
</dbReference>
<evidence type="ECO:0000256" key="1">
    <source>
        <dbReference type="ARBA" id="ARBA00004533"/>
    </source>
</evidence>
<accession>I4BBB2</accession>
<dbReference type="AlphaFoldDB" id="I4BBB2"/>
<evidence type="ECO:0000256" key="5">
    <source>
        <dbReference type="ARBA" id="ARBA00022519"/>
    </source>
</evidence>
<gene>
    <name evidence="12" type="ordered locus">Turpa_3935</name>
</gene>
<keyword evidence="4" id="KW-1003">Cell membrane</keyword>
<dbReference type="InterPro" id="IPR005628">
    <property type="entry name" value="GspK"/>
</dbReference>
<evidence type="ECO:0000256" key="6">
    <source>
        <dbReference type="ARBA" id="ARBA00022692"/>
    </source>
</evidence>
<dbReference type="OrthoDB" id="316670at2"/>
<keyword evidence="9 10" id="KW-0472">Membrane</keyword>
<dbReference type="STRING" id="869212.Turpa_3935"/>
<keyword evidence="3" id="KW-0813">Transport</keyword>
<dbReference type="RefSeq" id="WP_014805045.1">
    <property type="nucleotide sequence ID" value="NC_018020.1"/>
</dbReference>
<dbReference type="Gene3D" id="1.10.40.60">
    <property type="entry name" value="EpsJ-like"/>
    <property type="match status" value="1"/>
</dbReference>
<evidence type="ECO:0000256" key="10">
    <source>
        <dbReference type="SAM" id="Phobius"/>
    </source>
</evidence>
<organism evidence="12 13">
    <name type="scientific">Turneriella parva (strain ATCC BAA-1111 / DSM 21527 / NCTC 11395 / H)</name>
    <name type="common">Leptospira parva</name>
    <dbReference type="NCBI Taxonomy" id="869212"/>
    <lineage>
        <taxon>Bacteria</taxon>
        <taxon>Pseudomonadati</taxon>
        <taxon>Spirochaetota</taxon>
        <taxon>Spirochaetia</taxon>
        <taxon>Leptospirales</taxon>
        <taxon>Leptospiraceae</taxon>
        <taxon>Turneriella</taxon>
    </lineage>
</organism>
<evidence type="ECO:0000256" key="7">
    <source>
        <dbReference type="ARBA" id="ARBA00022927"/>
    </source>
</evidence>
<dbReference type="Proteomes" id="UP000006048">
    <property type="component" value="Chromosome"/>
</dbReference>
<keyword evidence="5" id="KW-0997">Cell inner membrane</keyword>
<dbReference type="EMBL" id="CP002959">
    <property type="protein sequence ID" value="AFM14569.1"/>
    <property type="molecule type" value="Genomic_DNA"/>
</dbReference>
<keyword evidence="13" id="KW-1185">Reference proteome</keyword>
<dbReference type="PANTHER" id="PTHR38831:SF2">
    <property type="entry name" value="TYPE II SECRETION SYSTEM PROTEIN K"/>
    <property type="match status" value="1"/>
</dbReference>
<sequence>MQAAQKSIRKRRLLLRRRGAIILITATLMLTLTISVALVFVRFALNEFRAVSTTGQRERALQLAQSGLETGTLLLTRIPLDSLYEFGIFTIAPTIPLGGGTVTLSLSEESGKLNVNRLVRMFEDQTDEKHLEYFQRLSIALGIPVDLWHAVVDYIDENNTPMARGAERDEYERLQPPRRIKNGRMQSLEELLFVPGFDQRLLYDDLRSLDRRKNFSTSGLSDLEKAAVTPEDYILANNITTYLVYNADTSTDLININSAPYHVLLAMSEFMTPAAARKIIMERIKRNGRIKSIDELATIPELQIPTTGGLNLYKELAIRVTIQNQLYKIVADASLESQVAQVMGVLDPNAKRLVFYSE</sequence>
<evidence type="ECO:0000256" key="9">
    <source>
        <dbReference type="ARBA" id="ARBA00023136"/>
    </source>
</evidence>
<dbReference type="SUPFAM" id="SSF158544">
    <property type="entry name" value="GspK insert domain-like"/>
    <property type="match status" value="1"/>
</dbReference>
<feature type="transmembrane region" description="Helical" evidence="10">
    <location>
        <begin position="21"/>
        <end position="45"/>
    </location>
</feature>
<dbReference type="GO" id="GO:0009306">
    <property type="term" value="P:protein secretion"/>
    <property type="evidence" value="ECO:0007669"/>
    <property type="project" value="InterPro"/>
</dbReference>
<evidence type="ECO:0000256" key="3">
    <source>
        <dbReference type="ARBA" id="ARBA00022448"/>
    </source>
</evidence>
<comment type="similarity">
    <text evidence="2">Belongs to the GSP K family.</text>
</comment>
<keyword evidence="7" id="KW-0653">Protein transport</keyword>
<name>I4BBB2_TURPD</name>
<dbReference type="HOGENOM" id="CLU_798764_0_0_12"/>
<reference evidence="12 13" key="1">
    <citation type="submission" date="2012-06" db="EMBL/GenBank/DDBJ databases">
        <title>The complete chromosome of genome of Turneriella parva DSM 21527.</title>
        <authorList>
            <consortium name="US DOE Joint Genome Institute (JGI-PGF)"/>
            <person name="Lucas S."/>
            <person name="Han J."/>
            <person name="Lapidus A."/>
            <person name="Bruce D."/>
            <person name="Goodwin L."/>
            <person name="Pitluck S."/>
            <person name="Peters L."/>
            <person name="Kyrpides N."/>
            <person name="Mavromatis K."/>
            <person name="Ivanova N."/>
            <person name="Mikhailova N."/>
            <person name="Chertkov O."/>
            <person name="Detter J.C."/>
            <person name="Tapia R."/>
            <person name="Han C."/>
            <person name="Land M."/>
            <person name="Hauser L."/>
            <person name="Markowitz V."/>
            <person name="Cheng J.-F."/>
            <person name="Hugenholtz P."/>
            <person name="Woyke T."/>
            <person name="Wu D."/>
            <person name="Gronow S."/>
            <person name="Wellnitz S."/>
            <person name="Brambilla E."/>
            <person name="Klenk H.-P."/>
            <person name="Eisen J.A."/>
        </authorList>
    </citation>
    <scope>NUCLEOTIDE SEQUENCE [LARGE SCALE GENOMIC DNA]</scope>
    <source>
        <strain evidence="13">ATCC BAA-1111 / DSM 21527 / NCTC 11395 / H</strain>
    </source>
</reference>
<evidence type="ECO:0000259" key="11">
    <source>
        <dbReference type="Pfam" id="PF21687"/>
    </source>
</evidence>
<dbReference type="GO" id="GO:0005886">
    <property type="term" value="C:plasma membrane"/>
    <property type="evidence" value="ECO:0007669"/>
    <property type="project" value="UniProtKB-SubCell"/>
</dbReference>
<dbReference type="InterPro" id="IPR038072">
    <property type="entry name" value="GspK_central_sf"/>
</dbReference>
<evidence type="ECO:0000313" key="13">
    <source>
        <dbReference type="Proteomes" id="UP000006048"/>
    </source>
</evidence>
<feature type="domain" description="T2SS protein K first SAM-like" evidence="11">
    <location>
        <begin position="111"/>
        <end position="202"/>
    </location>
</feature>
<evidence type="ECO:0000256" key="8">
    <source>
        <dbReference type="ARBA" id="ARBA00022989"/>
    </source>
</evidence>